<dbReference type="InterPro" id="IPR041682">
    <property type="entry name" value="AAA_14"/>
</dbReference>
<dbReference type="EMBL" id="CP000830">
    <property type="protein sequence ID" value="ABV92162.1"/>
    <property type="molecule type" value="Genomic_DNA"/>
</dbReference>
<dbReference type="Proteomes" id="UP000006833">
    <property type="component" value="Chromosome"/>
</dbReference>
<gene>
    <name evidence="2" type="ordered locus">Dshi_0413</name>
</gene>
<organism evidence="2 3">
    <name type="scientific">Dinoroseobacter shibae (strain DSM 16493 / NCIMB 14021 / DFL 12)</name>
    <dbReference type="NCBI Taxonomy" id="398580"/>
    <lineage>
        <taxon>Bacteria</taxon>
        <taxon>Pseudomonadati</taxon>
        <taxon>Pseudomonadota</taxon>
        <taxon>Alphaproteobacteria</taxon>
        <taxon>Rhodobacterales</taxon>
        <taxon>Roseobacteraceae</taxon>
        <taxon>Dinoroseobacter</taxon>
    </lineage>
</organism>
<proteinExistence type="predicted"/>
<name>A8LN18_DINSH</name>
<protein>
    <recommendedName>
        <fullName evidence="1">AAA domain-containing protein</fullName>
    </recommendedName>
</protein>
<keyword evidence="3" id="KW-1185">Reference proteome</keyword>
<sequence length="119" mass="13075">MHAEAGVALLGPRRVGETTLGLDLSEIRETFYSDMARTADRQILDEPDVYLDELLGKLVVIDEVQSIPGRFCAPGAQIARPTAEHRTGQFLLLGSTSNTLLQQSAELLMVRASHHDLTF</sequence>
<dbReference type="RefSeq" id="WP_012177092.1">
    <property type="nucleotide sequence ID" value="NC_009952.1"/>
</dbReference>
<dbReference type="Pfam" id="PF13173">
    <property type="entry name" value="AAA_14"/>
    <property type="match status" value="1"/>
</dbReference>
<evidence type="ECO:0000259" key="1">
    <source>
        <dbReference type="Pfam" id="PF13173"/>
    </source>
</evidence>
<evidence type="ECO:0000313" key="3">
    <source>
        <dbReference type="Proteomes" id="UP000006833"/>
    </source>
</evidence>
<reference evidence="3" key="1">
    <citation type="journal article" date="2010" name="ISME J.">
        <title>The complete genome sequence of the algal symbiont Dinoroseobacter shibae: a hitchhiker's guide to life in the sea.</title>
        <authorList>
            <person name="Wagner-Dobler I."/>
            <person name="Ballhausen B."/>
            <person name="Berger M."/>
            <person name="Brinkhoff T."/>
            <person name="Buchholz I."/>
            <person name="Bunk B."/>
            <person name="Cypionka H."/>
            <person name="Daniel R."/>
            <person name="Drepper T."/>
            <person name="Gerdts G."/>
            <person name="Hahnke S."/>
            <person name="Han C."/>
            <person name="Jahn D."/>
            <person name="Kalhoefer D."/>
            <person name="Kiss H."/>
            <person name="Klenk H.P."/>
            <person name="Kyrpides N."/>
            <person name="Liebl W."/>
            <person name="Liesegang H."/>
            <person name="Meincke L."/>
            <person name="Pati A."/>
            <person name="Petersen J."/>
            <person name="Piekarski T."/>
            <person name="Pommerenke C."/>
            <person name="Pradella S."/>
            <person name="Pukall R."/>
            <person name="Rabus R."/>
            <person name="Stackebrandt E."/>
            <person name="Thole S."/>
            <person name="Thompson L."/>
            <person name="Tielen P."/>
            <person name="Tomasch J."/>
            <person name="von Jan M."/>
            <person name="Wanphrut N."/>
            <person name="Wichels A."/>
            <person name="Zech H."/>
            <person name="Simon M."/>
        </authorList>
    </citation>
    <scope>NUCLEOTIDE SEQUENCE [LARGE SCALE GENOMIC DNA]</scope>
    <source>
        <strain evidence="3">DSM 16493 / NCIMB 14021 / DFL 12</strain>
    </source>
</reference>
<evidence type="ECO:0000313" key="2">
    <source>
        <dbReference type="EMBL" id="ABV92162.1"/>
    </source>
</evidence>
<feature type="domain" description="AAA" evidence="1">
    <location>
        <begin position="7"/>
        <end position="117"/>
    </location>
</feature>
<dbReference type="PANTHER" id="PTHR43566">
    <property type="entry name" value="CONSERVED PROTEIN"/>
    <property type="match status" value="1"/>
</dbReference>
<dbReference type="AlphaFoldDB" id="A8LN18"/>
<dbReference type="KEGG" id="dsh:Dshi_0413"/>
<dbReference type="eggNOG" id="COG1373">
    <property type="taxonomic scope" value="Bacteria"/>
</dbReference>
<dbReference type="PANTHER" id="PTHR43566:SF2">
    <property type="entry name" value="DUF4143 DOMAIN-CONTAINING PROTEIN"/>
    <property type="match status" value="1"/>
</dbReference>
<dbReference type="HOGENOM" id="CLU_134431_0_0_5"/>
<accession>A8LN18</accession>
<dbReference type="OrthoDB" id="9771844at2"/>